<dbReference type="InterPro" id="IPR006558">
    <property type="entry name" value="LamG-like"/>
</dbReference>
<evidence type="ECO:0000313" key="5">
    <source>
        <dbReference type="EMBL" id="SVB98072.1"/>
    </source>
</evidence>
<dbReference type="Gene3D" id="2.60.120.200">
    <property type="match status" value="1"/>
</dbReference>
<dbReference type="PROSITE" id="PS51257">
    <property type="entry name" value="PROKAR_LIPOPROTEIN"/>
    <property type="match status" value="1"/>
</dbReference>
<dbReference type="Pfam" id="PF13385">
    <property type="entry name" value="Laminin_G_3"/>
    <property type="match status" value="1"/>
</dbReference>
<evidence type="ECO:0000256" key="3">
    <source>
        <dbReference type="SAM" id="MobiDB-lite"/>
    </source>
</evidence>
<reference evidence="5" key="1">
    <citation type="submission" date="2018-05" db="EMBL/GenBank/DDBJ databases">
        <authorList>
            <person name="Lanie J.A."/>
            <person name="Ng W.-L."/>
            <person name="Kazmierczak K.M."/>
            <person name="Andrzejewski T.M."/>
            <person name="Davidsen T.M."/>
            <person name="Wayne K.J."/>
            <person name="Tettelin H."/>
            <person name="Glass J.I."/>
            <person name="Rusch D."/>
            <person name="Podicherti R."/>
            <person name="Tsui H.-C.T."/>
            <person name="Winkler M.E."/>
        </authorList>
    </citation>
    <scope>NUCLEOTIDE SEQUENCE</scope>
</reference>
<keyword evidence="1" id="KW-0732">Signal</keyword>
<evidence type="ECO:0000259" key="4">
    <source>
        <dbReference type="SMART" id="SM00560"/>
    </source>
</evidence>
<feature type="non-terminal residue" evidence="5">
    <location>
        <position position="376"/>
    </location>
</feature>
<name>A0A382IFM8_9ZZZZ</name>
<protein>
    <recommendedName>
        <fullName evidence="4">LamG-like jellyroll fold domain-containing protein</fullName>
    </recommendedName>
</protein>
<gene>
    <name evidence="5" type="ORF">METZ01_LOCUS250926</name>
</gene>
<organism evidence="5">
    <name type="scientific">marine metagenome</name>
    <dbReference type="NCBI Taxonomy" id="408172"/>
    <lineage>
        <taxon>unclassified sequences</taxon>
        <taxon>metagenomes</taxon>
        <taxon>ecological metagenomes</taxon>
    </lineage>
</organism>
<sequence>MIKYNFYYKLSIQILILSILAFLLSCEKSEQSLSEDCAGDADGNAICGCTDSTAVNYLSSATFDDGSCVHYVDNGDFYLNFNGADFVDVGDMLSQGAYTKAAWVKREYSYGAPNNIISGNESHALWAPWAPDGEGSKLSAGHNGSYKTVQDTDSLPTGVWTFVAVTYDPDAESGTMTLFRNGIQVDAATSVSPQNESSKTYIGKYDTGHYWSGAMDEVAIWGKALTSSDIETLYNAGYGLTNVSANSDDYSSLTGLQGYWRMNEGEGITLSDASGNGNIGTISGAEWSTCDECGCMDPAACNYNSEATLDNRSCIFDDDDCDTCVDGVIVANDFDSDGICDNNDDDKDGDGVPDEDDSHPYDNTACADADQDGCDD</sequence>
<dbReference type="EMBL" id="UINC01066910">
    <property type="protein sequence ID" value="SVB98072.1"/>
    <property type="molecule type" value="Genomic_DNA"/>
</dbReference>
<dbReference type="SUPFAM" id="SSF49899">
    <property type="entry name" value="Concanavalin A-like lectins/glucanases"/>
    <property type="match status" value="1"/>
</dbReference>
<dbReference type="SMART" id="SM00560">
    <property type="entry name" value="LamGL"/>
    <property type="match status" value="1"/>
</dbReference>
<feature type="domain" description="LamG-like jellyroll fold" evidence="4">
    <location>
        <begin position="96"/>
        <end position="228"/>
    </location>
</feature>
<dbReference type="InterPro" id="IPR013320">
    <property type="entry name" value="ConA-like_dom_sf"/>
</dbReference>
<evidence type="ECO:0000256" key="2">
    <source>
        <dbReference type="ARBA" id="ARBA00023157"/>
    </source>
</evidence>
<evidence type="ECO:0000256" key="1">
    <source>
        <dbReference type="ARBA" id="ARBA00022729"/>
    </source>
</evidence>
<feature type="compositionally biased region" description="Acidic residues" evidence="3">
    <location>
        <begin position="339"/>
        <end position="357"/>
    </location>
</feature>
<feature type="region of interest" description="Disordered" evidence="3">
    <location>
        <begin position="339"/>
        <end position="376"/>
    </location>
</feature>
<accession>A0A382IFM8</accession>
<proteinExistence type="predicted"/>
<dbReference type="AlphaFoldDB" id="A0A382IFM8"/>
<keyword evidence="2" id="KW-1015">Disulfide bond</keyword>